<protein>
    <submittedName>
        <fullName evidence="7">Agamous-like MADS-box protein AGL80</fullName>
    </submittedName>
</protein>
<dbReference type="InterPro" id="IPR033897">
    <property type="entry name" value="SRF-like_MADS-box"/>
</dbReference>
<comment type="caution">
    <text evidence="7">The sequence shown here is derived from an EMBL/GenBank/DDBJ whole genome shotgun (WGS) entry which is preliminary data.</text>
</comment>
<evidence type="ECO:0000256" key="1">
    <source>
        <dbReference type="ARBA" id="ARBA00004123"/>
    </source>
</evidence>
<evidence type="ECO:0000256" key="4">
    <source>
        <dbReference type="ARBA" id="ARBA00023163"/>
    </source>
</evidence>
<evidence type="ECO:0000313" key="8">
    <source>
        <dbReference type="Proteomes" id="UP000634136"/>
    </source>
</evidence>
<evidence type="ECO:0000256" key="2">
    <source>
        <dbReference type="ARBA" id="ARBA00023015"/>
    </source>
</evidence>
<dbReference type="PRINTS" id="PR00404">
    <property type="entry name" value="MADSDOMAIN"/>
</dbReference>
<dbReference type="InterPro" id="IPR036879">
    <property type="entry name" value="TF_MADSbox_sf"/>
</dbReference>
<dbReference type="SMART" id="SM00432">
    <property type="entry name" value="MADS"/>
    <property type="match status" value="1"/>
</dbReference>
<name>A0A834TGH9_9FABA</name>
<sequence length="160" mass="18401">MGRKKVTFEYITDYQKRKLSFKKRQEGLKKKPRELSILCGVDVVAVVYNALSDPHSEVSPDDRGVHRFLDKYHDPTIVSENALRLKMLVEQNLKEIDRVMEASGKEDEVPSCWNGMEDLEYYLGFGSSEMPQDFDQNDNYQNAASSSNSPFYKNDVCGLF</sequence>
<evidence type="ECO:0000256" key="3">
    <source>
        <dbReference type="ARBA" id="ARBA00023125"/>
    </source>
</evidence>
<dbReference type="PANTHER" id="PTHR11945:SF629">
    <property type="entry name" value="OS02G0164450 PROTEIN"/>
    <property type="match status" value="1"/>
</dbReference>
<dbReference type="EMBL" id="JAAIUW010000008">
    <property type="protein sequence ID" value="KAF7820390.1"/>
    <property type="molecule type" value="Genomic_DNA"/>
</dbReference>
<evidence type="ECO:0000313" key="7">
    <source>
        <dbReference type="EMBL" id="KAF7820390.1"/>
    </source>
</evidence>
<evidence type="ECO:0000259" key="6">
    <source>
        <dbReference type="PROSITE" id="PS50066"/>
    </source>
</evidence>
<dbReference type="AlphaFoldDB" id="A0A834TGH9"/>
<dbReference type="SUPFAM" id="SSF55455">
    <property type="entry name" value="SRF-like"/>
    <property type="match status" value="1"/>
</dbReference>
<organism evidence="7 8">
    <name type="scientific">Senna tora</name>
    <dbReference type="NCBI Taxonomy" id="362788"/>
    <lineage>
        <taxon>Eukaryota</taxon>
        <taxon>Viridiplantae</taxon>
        <taxon>Streptophyta</taxon>
        <taxon>Embryophyta</taxon>
        <taxon>Tracheophyta</taxon>
        <taxon>Spermatophyta</taxon>
        <taxon>Magnoliopsida</taxon>
        <taxon>eudicotyledons</taxon>
        <taxon>Gunneridae</taxon>
        <taxon>Pentapetalae</taxon>
        <taxon>rosids</taxon>
        <taxon>fabids</taxon>
        <taxon>Fabales</taxon>
        <taxon>Fabaceae</taxon>
        <taxon>Caesalpinioideae</taxon>
        <taxon>Cassia clade</taxon>
        <taxon>Senna</taxon>
    </lineage>
</organism>
<dbReference type="InterPro" id="IPR002100">
    <property type="entry name" value="TF_MADSbox"/>
</dbReference>
<keyword evidence="3" id="KW-0238">DNA-binding</keyword>
<dbReference type="CDD" id="cd00266">
    <property type="entry name" value="MADS_SRF_like"/>
    <property type="match status" value="1"/>
</dbReference>
<keyword evidence="5" id="KW-0539">Nucleus</keyword>
<reference evidence="7" key="1">
    <citation type="submission" date="2020-09" db="EMBL/GenBank/DDBJ databases">
        <title>Genome-Enabled Discovery of Anthraquinone Biosynthesis in Senna tora.</title>
        <authorList>
            <person name="Kang S.-H."/>
            <person name="Pandey R.P."/>
            <person name="Lee C.-M."/>
            <person name="Sim J.-S."/>
            <person name="Jeong J.-T."/>
            <person name="Choi B.-S."/>
            <person name="Jung M."/>
            <person name="Ginzburg D."/>
            <person name="Zhao K."/>
            <person name="Won S.Y."/>
            <person name="Oh T.-J."/>
            <person name="Yu Y."/>
            <person name="Kim N.-H."/>
            <person name="Lee O.R."/>
            <person name="Lee T.-H."/>
            <person name="Bashyal P."/>
            <person name="Kim T.-S."/>
            <person name="Lee W.-H."/>
            <person name="Kawkins C."/>
            <person name="Kim C.-K."/>
            <person name="Kim J.S."/>
            <person name="Ahn B.O."/>
            <person name="Rhee S.Y."/>
            <person name="Sohng J.K."/>
        </authorList>
    </citation>
    <scope>NUCLEOTIDE SEQUENCE</scope>
    <source>
        <tissue evidence="7">Leaf</tissue>
    </source>
</reference>
<dbReference type="Proteomes" id="UP000634136">
    <property type="component" value="Unassembled WGS sequence"/>
</dbReference>
<accession>A0A834TGH9</accession>
<dbReference type="PROSITE" id="PS50066">
    <property type="entry name" value="MADS_BOX_2"/>
    <property type="match status" value="1"/>
</dbReference>
<dbReference type="OrthoDB" id="1082350at2759"/>
<gene>
    <name evidence="7" type="ORF">G2W53_025845</name>
</gene>
<dbReference type="PANTHER" id="PTHR11945">
    <property type="entry name" value="MADS BOX PROTEIN"/>
    <property type="match status" value="1"/>
</dbReference>
<dbReference type="GO" id="GO:0005634">
    <property type="term" value="C:nucleus"/>
    <property type="evidence" value="ECO:0007669"/>
    <property type="project" value="UniProtKB-SubCell"/>
</dbReference>
<dbReference type="GO" id="GO:0045944">
    <property type="term" value="P:positive regulation of transcription by RNA polymerase II"/>
    <property type="evidence" value="ECO:0007669"/>
    <property type="project" value="InterPro"/>
</dbReference>
<keyword evidence="4" id="KW-0804">Transcription</keyword>
<keyword evidence="2" id="KW-0805">Transcription regulation</keyword>
<dbReference type="Pfam" id="PF00319">
    <property type="entry name" value="SRF-TF"/>
    <property type="match status" value="1"/>
</dbReference>
<dbReference type="Gene3D" id="3.40.1810.10">
    <property type="entry name" value="Transcription factor, MADS-box"/>
    <property type="match status" value="1"/>
</dbReference>
<feature type="domain" description="MADS-box" evidence="6">
    <location>
        <begin position="1"/>
        <end position="61"/>
    </location>
</feature>
<dbReference type="GO" id="GO:0046983">
    <property type="term" value="F:protein dimerization activity"/>
    <property type="evidence" value="ECO:0007669"/>
    <property type="project" value="InterPro"/>
</dbReference>
<keyword evidence="8" id="KW-1185">Reference proteome</keyword>
<evidence type="ECO:0000256" key="5">
    <source>
        <dbReference type="ARBA" id="ARBA00023242"/>
    </source>
</evidence>
<proteinExistence type="predicted"/>
<dbReference type="GO" id="GO:0000978">
    <property type="term" value="F:RNA polymerase II cis-regulatory region sequence-specific DNA binding"/>
    <property type="evidence" value="ECO:0007669"/>
    <property type="project" value="TreeGrafter"/>
</dbReference>
<dbReference type="GO" id="GO:0000981">
    <property type="term" value="F:DNA-binding transcription factor activity, RNA polymerase II-specific"/>
    <property type="evidence" value="ECO:0007669"/>
    <property type="project" value="InterPro"/>
</dbReference>
<comment type="subcellular location">
    <subcellularLocation>
        <location evidence="1">Nucleus</location>
    </subcellularLocation>
</comment>